<dbReference type="Pfam" id="PF00857">
    <property type="entry name" value="Isochorismatase"/>
    <property type="match status" value="1"/>
</dbReference>
<evidence type="ECO:0000256" key="6">
    <source>
        <dbReference type="ARBA" id="ARBA00039017"/>
    </source>
</evidence>
<dbReference type="PANTHER" id="PTHR11080:SF2">
    <property type="entry name" value="LD05707P"/>
    <property type="match status" value="1"/>
</dbReference>
<dbReference type="AlphaFoldDB" id="A0A4R2KQT4"/>
<name>A0A4R2KQT4_9RHOB</name>
<dbReference type="InterPro" id="IPR000868">
    <property type="entry name" value="Isochorismatase-like_dom"/>
</dbReference>
<reference evidence="10 11" key="1">
    <citation type="submission" date="2019-03" db="EMBL/GenBank/DDBJ databases">
        <title>Genomic Encyclopedia of Type Strains, Phase IV (KMG-IV): sequencing the most valuable type-strain genomes for metagenomic binning, comparative biology and taxonomic classification.</title>
        <authorList>
            <person name="Goeker M."/>
        </authorList>
    </citation>
    <scope>NUCLEOTIDE SEQUENCE [LARGE SCALE GENOMIC DNA]</scope>
    <source>
        <strain evidence="10 11">DSM 4868</strain>
    </source>
</reference>
<comment type="caution">
    <text evidence="10">The sequence shown here is derived from an EMBL/GenBank/DDBJ whole genome shotgun (WGS) entry which is preliminary data.</text>
</comment>
<comment type="similarity">
    <text evidence="1">Belongs to the isochorismatase family.</text>
</comment>
<dbReference type="Proteomes" id="UP000295142">
    <property type="component" value="Unassembled WGS sequence"/>
</dbReference>
<accession>A0A4R2KQT4</accession>
<dbReference type="GO" id="GO:0008936">
    <property type="term" value="F:nicotinamidase activity"/>
    <property type="evidence" value="ECO:0007669"/>
    <property type="project" value="UniProtKB-EC"/>
</dbReference>
<dbReference type="GO" id="GO:0046872">
    <property type="term" value="F:metal ion binding"/>
    <property type="evidence" value="ECO:0007669"/>
    <property type="project" value="UniProtKB-KW"/>
</dbReference>
<dbReference type="SUPFAM" id="SSF52499">
    <property type="entry name" value="Isochorismatase-like hydrolases"/>
    <property type="match status" value="1"/>
</dbReference>
<evidence type="ECO:0000256" key="8">
    <source>
        <dbReference type="ARBA" id="ARBA00072277"/>
    </source>
</evidence>
<comment type="pathway">
    <text evidence="5">Cofactor biosynthesis; nicotinate biosynthesis; nicotinate from nicotinamide: step 1/1.</text>
</comment>
<dbReference type="Gene3D" id="3.40.50.850">
    <property type="entry name" value="Isochorismatase-like"/>
    <property type="match status" value="1"/>
</dbReference>
<dbReference type="CDD" id="cd01011">
    <property type="entry name" value="nicotinamidase"/>
    <property type="match status" value="1"/>
</dbReference>
<dbReference type="FunFam" id="3.40.50.850:FF:000006">
    <property type="entry name" value="Bifunctional pyrazinamidase/nicotinamidase"/>
    <property type="match status" value="1"/>
</dbReference>
<protein>
    <recommendedName>
        <fullName evidence="8">Nicotinamidase</fullName>
        <ecNumber evidence="6">3.5.1.19</ecNumber>
    </recommendedName>
    <alternativeName>
        <fullName evidence="7">Nicotinamide deamidase</fullName>
    </alternativeName>
</protein>
<keyword evidence="3" id="KW-0479">Metal-binding</keyword>
<evidence type="ECO:0000256" key="4">
    <source>
        <dbReference type="ARBA" id="ARBA00022801"/>
    </source>
</evidence>
<dbReference type="EMBL" id="SLWW01000002">
    <property type="protein sequence ID" value="TCO73299.1"/>
    <property type="molecule type" value="Genomic_DNA"/>
</dbReference>
<evidence type="ECO:0000256" key="1">
    <source>
        <dbReference type="ARBA" id="ARBA00006336"/>
    </source>
</evidence>
<evidence type="ECO:0000256" key="5">
    <source>
        <dbReference type="ARBA" id="ARBA00037900"/>
    </source>
</evidence>
<evidence type="ECO:0000313" key="11">
    <source>
        <dbReference type="Proteomes" id="UP000295142"/>
    </source>
</evidence>
<keyword evidence="11" id="KW-1185">Reference proteome</keyword>
<dbReference type="GO" id="GO:0019363">
    <property type="term" value="P:pyridine nucleotide biosynthetic process"/>
    <property type="evidence" value="ECO:0007669"/>
    <property type="project" value="UniProtKB-KW"/>
</dbReference>
<keyword evidence="2" id="KW-0662">Pyridine nucleotide biosynthesis</keyword>
<sequence>MRPANEALIVIDVQNDFCTGGALAVPGGEQIVPQINALLDEFQTRVLTQDWHPADHASFAVNHPGKQPHEVIEMPYGPQILWPAHCVQGTRGAEFHPDLDIAKADHIVQKGFRPEIDSYSAFFENDHETPTGLDDYLSARGIDHLTMVGLATDFCVLYSALDAARLGYAVTVIEGACRGIDLHGSLEDARQAMLDANIVLEP</sequence>
<dbReference type="NCBIfam" id="NF008623">
    <property type="entry name" value="PRK11609.1"/>
    <property type="match status" value="1"/>
</dbReference>
<evidence type="ECO:0000259" key="9">
    <source>
        <dbReference type="Pfam" id="PF00857"/>
    </source>
</evidence>
<dbReference type="InterPro" id="IPR036380">
    <property type="entry name" value="Isochorismatase-like_sf"/>
</dbReference>
<dbReference type="OrthoDB" id="9791276at2"/>
<dbReference type="RefSeq" id="WP_132541357.1">
    <property type="nucleotide sequence ID" value="NZ_SLWW01000002.1"/>
</dbReference>
<evidence type="ECO:0000256" key="7">
    <source>
        <dbReference type="ARBA" id="ARBA00043224"/>
    </source>
</evidence>
<dbReference type="InterPro" id="IPR052347">
    <property type="entry name" value="Isochorismatase_Nicotinamidase"/>
</dbReference>
<gene>
    <name evidence="10" type="ORF">EV655_10263</name>
</gene>
<evidence type="ECO:0000313" key="10">
    <source>
        <dbReference type="EMBL" id="TCO73299.1"/>
    </source>
</evidence>
<organism evidence="10 11">
    <name type="scientific">Rhodovulum euryhalinum</name>
    <dbReference type="NCBI Taxonomy" id="35805"/>
    <lineage>
        <taxon>Bacteria</taxon>
        <taxon>Pseudomonadati</taxon>
        <taxon>Pseudomonadota</taxon>
        <taxon>Alphaproteobacteria</taxon>
        <taxon>Rhodobacterales</taxon>
        <taxon>Paracoccaceae</taxon>
        <taxon>Rhodovulum</taxon>
    </lineage>
</organism>
<dbReference type="EC" id="3.5.1.19" evidence="6"/>
<evidence type="ECO:0000256" key="3">
    <source>
        <dbReference type="ARBA" id="ARBA00022723"/>
    </source>
</evidence>
<keyword evidence="4" id="KW-0378">Hydrolase</keyword>
<evidence type="ECO:0000256" key="2">
    <source>
        <dbReference type="ARBA" id="ARBA00022642"/>
    </source>
</evidence>
<proteinExistence type="inferred from homology"/>
<feature type="domain" description="Isochorismatase-like" evidence="9">
    <location>
        <begin position="7"/>
        <end position="181"/>
    </location>
</feature>
<dbReference type="PANTHER" id="PTHR11080">
    <property type="entry name" value="PYRAZINAMIDASE/NICOTINAMIDASE"/>
    <property type="match status" value="1"/>
</dbReference>